<keyword evidence="3" id="KW-1185">Reference proteome</keyword>
<evidence type="ECO:0000313" key="3">
    <source>
        <dbReference type="Proteomes" id="UP000015105"/>
    </source>
</evidence>
<dbReference type="AlphaFoldDB" id="A0A452ZQW3"/>
<reference evidence="2" key="5">
    <citation type="journal article" date="2021" name="G3 (Bethesda)">
        <title>Aegilops tauschii genome assembly Aet v5.0 features greater sequence contiguity and improved annotation.</title>
        <authorList>
            <person name="Wang L."/>
            <person name="Zhu T."/>
            <person name="Rodriguez J.C."/>
            <person name="Deal K.R."/>
            <person name="Dubcovsky J."/>
            <person name="McGuire P.E."/>
            <person name="Lux T."/>
            <person name="Spannagl M."/>
            <person name="Mayer K.F.X."/>
            <person name="Baldrich P."/>
            <person name="Meyers B.C."/>
            <person name="Huo N."/>
            <person name="Gu Y.Q."/>
            <person name="Zhou H."/>
            <person name="Devos K.M."/>
            <person name="Bennetzen J.L."/>
            <person name="Unver T."/>
            <person name="Budak H."/>
            <person name="Gulick P.J."/>
            <person name="Galiba G."/>
            <person name="Kalapos B."/>
            <person name="Nelson D.R."/>
            <person name="Li P."/>
            <person name="You F.M."/>
            <person name="Luo M.C."/>
            <person name="Dvorak J."/>
        </authorList>
    </citation>
    <scope>NUCLEOTIDE SEQUENCE [LARGE SCALE GENOMIC DNA]</scope>
    <source>
        <strain evidence="2">cv. AL8/78</strain>
    </source>
</reference>
<reference evidence="3" key="1">
    <citation type="journal article" date="2014" name="Science">
        <title>Ancient hybridizations among the ancestral genomes of bread wheat.</title>
        <authorList>
            <consortium name="International Wheat Genome Sequencing Consortium,"/>
            <person name="Marcussen T."/>
            <person name="Sandve S.R."/>
            <person name="Heier L."/>
            <person name="Spannagl M."/>
            <person name="Pfeifer M."/>
            <person name="Jakobsen K.S."/>
            <person name="Wulff B.B."/>
            <person name="Steuernagel B."/>
            <person name="Mayer K.F."/>
            <person name="Olsen O.A."/>
        </authorList>
    </citation>
    <scope>NUCLEOTIDE SEQUENCE [LARGE SCALE GENOMIC DNA]</scope>
    <source>
        <strain evidence="3">cv. AL8/78</strain>
    </source>
</reference>
<evidence type="ECO:0000313" key="2">
    <source>
        <dbReference type="EnsemblPlants" id="AET1Gv20883100.1"/>
    </source>
</evidence>
<reference evidence="3" key="2">
    <citation type="journal article" date="2017" name="Nat. Plants">
        <title>The Aegilops tauschii genome reveals multiple impacts of transposons.</title>
        <authorList>
            <person name="Zhao G."/>
            <person name="Zou C."/>
            <person name="Li K."/>
            <person name="Wang K."/>
            <person name="Li T."/>
            <person name="Gao L."/>
            <person name="Zhang X."/>
            <person name="Wang H."/>
            <person name="Yang Z."/>
            <person name="Liu X."/>
            <person name="Jiang W."/>
            <person name="Mao L."/>
            <person name="Kong X."/>
            <person name="Jiao Y."/>
            <person name="Jia J."/>
        </authorList>
    </citation>
    <scope>NUCLEOTIDE SEQUENCE [LARGE SCALE GENOMIC DNA]</scope>
    <source>
        <strain evidence="3">cv. AL8/78</strain>
    </source>
</reference>
<protein>
    <recommendedName>
        <fullName evidence="1">BRX domain-containing protein</fullName>
    </recommendedName>
</protein>
<dbReference type="PROSITE" id="PS51514">
    <property type="entry name" value="BRX"/>
    <property type="match status" value="1"/>
</dbReference>
<proteinExistence type="predicted"/>
<accession>A0A452ZQW3</accession>
<sequence length="31" mass="3977">VSKRRFAEQQAEEWWRENQERVFRKYNHAPT</sequence>
<name>A0A452ZQW3_AEGTS</name>
<dbReference type="Gramene" id="AET1Gv20883100.1">
    <property type="protein sequence ID" value="AET1Gv20883100.1"/>
    <property type="gene ID" value="AET1Gv20883100"/>
</dbReference>
<dbReference type="EnsemblPlants" id="AET1Gv20883100.1">
    <property type="protein sequence ID" value="AET1Gv20883100.1"/>
    <property type="gene ID" value="AET1Gv20883100"/>
</dbReference>
<dbReference type="Proteomes" id="UP000015105">
    <property type="component" value="Chromosome 1D"/>
</dbReference>
<dbReference type="Pfam" id="PF08381">
    <property type="entry name" value="BRX"/>
    <property type="match status" value="1"/>
</dbReference>
<dbReference type="InterPro" id="IPR013591">
    <property type="entry name" value="Brevis_radix_dom"/>
</dbReference>
<organism evidence="2 3">
    <name type="scientific">Aegilops tauschii subsp. strangulata</name>
    <name type="common">Goatgrass</name>
    <dbReference type="NCBI Taxonomy" id="200361"/>
    <lineage>
        <taxon>Eukaryota</taxon>
        <taxon>Viridiplantae</taxon>
        <taxon>Streptophyta</taxon>
        <taxon>Embryophyta</taxon>
        <taxon>Tracheophyta</taxon>
        <taxon>Spermatophyta</taxon>
        <taxon>Magnoliopsida</taxon>
        <taxon>Liliopsida</taxon>
        <taxon>Poales</taxon>
        <taxon>Poaceae</taxon>
        <taxon>BOP clade</taxon>
        <taxon>Pooideae</taxon>
        <taxon>Triticodae</taxon>
        <taxon>Triticeae</taxon>
        <taxon>Triticinae</taxon>
        <taxon>Aegilops</taxon>
    </lineage>
</organism>
<reference evidence="2" key="3">
    <citation type="journal article" date="2017" name="Nature">
        <title>Genome sequence of the progenitor of the wheat D genome Aegilops tauschii.</title>
        <authorList>
            <person name="Luo M.C."/>
            <person name="Gu Y.Q."/>
            <person name="Puiu D."/>
            <person name="Wang H."/>
            <person name="Twardziok S.O."/>
            <person name="Deal K.R."/>
            <person name="Huo N."/>
            <person name="Zhu T."/>
            <person name="Wang L."/>
            <person name="Wang Y."/>
            <person name="McGuire P.E."/>
            <person name="Liu S."/>
            <person name="Long H."/>
            <person name="Ramasamy R.K."/>
            <person name="Rodriguez J.C."/>
            <person name="Van S.L."/>
            <person name="Yuan L."/>
            <person name="Wang Z."/>
            <person name="Xia Z."/>
            <person name="Xiao L."/>
            <person name="Anderson O.D."/>
            <person name="Ouyang S."/>
            <person name="Liang Y."/>
            <person name="Zimin A.V."/>
            <person name="Pertea G."/>
            <person name="Qi P."/>
            <person name="Bennetzen J.L."/>
            <person name="Dai X."/>
            <person name="Dawson M.W."/>
            <person name="Muller H.G."/>
            <person name="Kugler K."/>
            <person name="Rivarola-Duarte L."/>
            <person name="Spannagl M."/>
            <person name="Mayer K.F.X."/>
            <person name="Lu F.H."/>
            <person name="Bevan M.W."/>
            <person name="Leroy P."/>
            <person name="Li P."/>
            <person name="You F.M."/>
            <person name="Sun Q."/>
            <person name="Liu Z."/>
            <person name="Lyons E."/>
            <person name="Wicker T."/>
            <person name="Salzberg S.L."/>
            <person name="Devos K.M."/>
            <person name="Dvorak J."/>
        </authorList>
    </citation>
    <scope>NUCLEOTIDE SEQUENCE [LARGE SCALE GENOMIC DNA]</scope>
    <source>
        <strain evidence="2">cv. AL8/78</strain>
    </source>
</reference>
<feature type="domain" description="BRX" evidence="1">
    <location>
        <begin position="1"/>
        <end position="27"/>
    </location>
</feature>
<reference evidence="2" key="4">
    <citation type="submission" date="2019-03" db="UniProtKB">
        <authorList>
            <consortium name="EnsemblPlants"/>
        </authorList>
    </citation>
    <scope>IDENTIFICATION</scope>
</reference>
<evidence type="ECO:0000259" key="1">
    <source>
        <dbReference type="PROSITE" id="PS51514"/>
    </source>
</evidence>